<dbReference type="PANTHER" id="PTHR43459">
    <property type="entry name" value="ENOYL-COA HYDRATASE"/>
    <property type="match status" value="1"/>
</dbReference>
<comment type="caution">
    <text evidence="3">The sequence shown here is derived from an EMBL/GenBank/DDBJ whole genome shotgun (WGS) entry which is preliminary data.</text>
</comment>
<dbReference type="InterPro" id="IPR018376">
    <property type="entry name" value="Enoyl-CoA_hyd/isom_CS"/>
</dbReference>
<gene>
    <name evidence="3" type="ORF">ACFSJT_07220</name>
</gene>
<sequence>MPSIELQIENGVARVTLNRPETFNSFNREMALLLQQTLDHCNTNDEVRAIILTGNGKAFCAGQDLNEVTSPELNPGFRKILEEHYNPIIERIRSIEKPIIAAVNGVAAGAGANIALACDIVVAVENASFIQAFSKIGLIPDSAGTFFLPRLIGFQKASALMMLGDKVSASEAEQLGMIYKMFSVENFEEEVAKLASKIAKMPTKALGLTKRLLNQSMVNNLDQQLGMESDLQIEAAESEDYAEGVNAFIEKRKPVFKGR</sequence>
<organism evidence="3 4">
    <name type="scientific">Aquimarina celericrescens</name>
    <dbReference type="NCBI Taxonomy" id="1964542"/>
    <lineage>
        <taxon>Bacteria</taxon>
        <taxon>Pseudomonadati</taxon>
        <taxon>Bacteroidota</taxon>
        <taxon>Flavobacteriia</taxon>
        <taxon>Flavobacteriales</taxon>
        <taxon>Flavobacteriaceae</taxon>
        <taxon>Aquimarina</taxon>
    </lineage>
</organism>
<dbReference type="InterPro" id="IPR001753">
    <property type="entry name" value="Enoyl-CoA_hydra/iso"/>
</dbReference>
<evidence type="ECO:0000313" key="3">
    <source>
        <dbReference type="EMBL" id="MFD2186578.1"/>
    </source>
</evidence>
<dbReference type="PANTHER" id="PTHR43459:SF1">
    <property type="entry name" value="EG:BACN32G11.4 PROTEIN"/>
    <property type="match status" value="1"/>
</dbReference>
<evidence type="ECO:0000256" key="2">
    <source>
        <dbReference type="RuleBase" id="RU003707"/>
    </source>
</evidence>
<proteinExistence type="inferred from homology"/>
<dbReference type="PROSITE" id="PS00166">
    <property type="entry name" value="ENOYL_COA_HYDRATASE"/>
    <property type="match status" value="1"/>
</dbReference>
<dbReference type="Gene3D" id="1.10.12.10">
    <property type="entry name" value="Lyase 2-enoyl-coa Hydratase, Chain A, domain 2"/>
    <property type="match status" value="1"/>
</dbReference>
<dbReference type="InterPro" id="IPR029045">
    <property type="entry name" value="ClpP/crotonase-like_dom_sf"/>
</dbReference>
<dbReference type="EMBL" id="JBHUHY010000004">
    <property type="protein sequence ID" value="MFD2186578.1"/>
    <property type="molecule type" value="Genomic_DNA"/>
</dbReference>
<evidence type="ECO:0000313" key="4">
    <source>
        <dbReference type="Proteomes" id="UP001597344"/>
    </source>
</evidence>
<keyword evidence="4" id="KW-1185">Reference proteome</keyword>
<dbReference type="Gene3D" id="3.90.226.10">
    <property type="entry name" value="2-enoyl-CoA Hydratase, Chain A, domain 1"/>
    <property type="match status" value="1"/>
</dbReference>
<reference evidence="4" key="1">
    <citation type="journal article" date="2019" name="Int. J. Syst. Evol. Microbiol.">
        <title>The Global Catalogue of Microorganisms (GCM) 10K type strain sequencing project: providing services to taxonomists for standard genome sequencing and annotation.</title>
        <authorList>
            <consortium name="The Broad Institute Genomics Platform"/>
            <consortium name="The Broad Institute Genome Sequencing Center for Infectious Disease"/>
            <person name="Wu L."/>
            <person name="Ma J."/>
        </authorList>
    </citation>
    <scope>NUCLEOTIDE SEQUENCE [LARGE SCALE GENOMIC DNA]</scope>
    <source>
        <strain evidence="4">DT92</strain>
    </source>
</reference>
<dbReference type="RefSeq" id="WP_378319566.1">
    <property type="nucleotide sequence ID" value="NZ_JBHUHY010000004.1"/>
</dbReference>
<protein>
    <submittedName>
        <fullName evidence="3">Enoyl-CoA hydratase-related protein</fullName>
    </submittedName>
</protein>
<dbReference type="Pfam" id="PF00378">
    <property type="entry name" value="ECH_1"/>
    <property type="match status" value="1"/>
</dbReference>
<dbReference type="CDD" id="cd06558">
    <property type="entry name" value="crotonase-like"/>
    <property type="match status" value="1"/>
</dbReference>
<comment type="similarity">
    <text evidence="1 2">Belongs to the enoyl-CoA hydratase/isomerase family.</text>
</comment>
<dbReference type="SUPFAM" id="SSF52096">
    <property type="entry name" value="ClpP/crotonase"/>
    <property type="match status" value="1"/>
</dbReference>
<dbReference type="Proteomes" id="UP001597344">
    <property type="component" value="Unassembled WGS sequence"/>
</dbReference>
<dbReference type="InterPro" id="IPR014748">
    <property type="entry name" value="Enoyl-CoA_hydra_C"/>
</dbReference>
<accession>A0ABW5AUB8</accession>
<name>A0ABW5AUB8_9FLAO</name>
<evidence type="ECO:0000256" key="1">
    <source>
        <dbReference type="ARBA" id="ARBA00005254"/>
    </source>
</evidence>